<evidence type="ECO:0000256" key="5">
    <source>
        <dbReference type="PROSITE-ProRule" id="PRU00104"/>
    </source>
</evidence>
<keyword evidence="3" id="KW-0808">Transferase</keyword>
<dbReference type="Pfam" id="PF00632">
    <property type="entry name" value="HECT"/>
    <property type="match status" value="1"/>
</dbReference>
<dbReference type="Proteomes" id="UP000664859">
    <property type="component" value="Unassembled WGS sequence"/>
</dbReference>
<comment type="caution">
    <text evidence="7">The sequence shown here is derived from an EMBL/GenBank/DDBJ whole genome shotgun (WGS) entry which is preliminary data.</text>
</comment>
<dbReference type="OrthoDB" id="8068875at2759"/>
<dbReference type="Gene3D" id="3.90.1750.10">
    <property type="entry name" value="Hect, E3 ligase catalytic domains"/>
    <property type="match status" value="1"/>
</dbReference>
<evidence type="ECO:0000259" key="6">
    <source>
        <dbReference type="PROSITE" id="PS50237"/>
    </source>
</evidence>
<evidence type="ECO:0000256" key="3">
    <source>
        <dbReference type="ARBA" id="ARBA00022679"/>
    </source>
</evidence>
<keyword evidence="8" id="KW-1185">Reference proteome</keyword>
<proteinExistence type="predicted"/>
<dbReference type="Gene3D" id="3.30.2160.10">
    <property type="entry name" value="Hect, E3 ligase catalytic domain"/>
    <property type="match status" value="1"/>
</dbReference>
<evidence type="ECO:0000256" key="1">
    <source>
        <dbReference type="ARBA" id="ARBA00000885"/>
    </source>
</evidence>
<protein>
    <recommendedName>
        <fullName evidence="2">HECT-type E3 ubiquitin transferase</fullName>
        <ecNumber evidence="2">2.3.2.26</ecNumber>
    </recommendedName>
</protein>
<dbReference type="CDD" id="cd00078">
    <property type="entry name" value="HECTc"/>
    <property type="match status" value="1"/>
</dbReference>
<dbReference type="InterPro" id="IPR044611">
    <property type="entry name" value="E3A/B/C-like"/>
</dbReference>
<dbReference type="FunFam" id="3.30.2160.10:FF:000002">
    <property type="entry name" value="Putative Ubiquitin-protein ligase E3C"/>
    <property type="match status" value="1"/>
</dbReference>
<dbReference type="GO" id="GO:0061630">
    <property type="term" value="F:ubiquitin protein ligase activity"/>
    <property type="evidence" value="ECO:0007669"/>
    <property type="project" value="UniProtKB-EC"/>
</dbReference>
<dbReference type="InterPro" id="IPR000569">
    <property type="entry name" value="HECT_dom"/>
</dbReference>
<evidence type="ECO:0000256" key="2">
    <source>
        <dbReference type="ARBA" id="ARBA00012485"/>
    </source>
</evidence>
<dbReference type="Gene3D" id="3.30.2410.10">
    <property type="entry name" value="Hect, E3 ligase catalytic domain"/>
    <property type="match status" value="1"/>
</dbReference>
<keyword evidence="4 5" id="KW-0833">Ubl conjugation pathway</keyword>
<dbReference type="GO" id="GO:0006511">
    <property type="term" value="P:ubiquitin-dependent protein catabolic process"/>
    <property type="evidence" value="ECO:0007669"/>
    <property type="project" value="TreeGrafter"/>
</dbReference>
<dbReference type="EC" id="2.3.2.26" evidence="2"/>
<feature type="domain" description="HECT" evidence="6">
    <location>
        <begin position="82"/>
        <end position="430"/>
    </location>
</feature>
<organism evidence="7 8">
    <name type="scientific">Tribonema minus</name>
    <dbReference type="NCBI Taxonomy" id="303371"/>
    <lineage>
        <taxon>Eukaryota</taxon>
        <taxon>Sar</taxon>
        <taxon>Stramenopiles</taxon>
        <taxon>Ochrophyta</taxon>
        <taxon>PX clade</taxon>
        <taxon>Xanthophyceae</taxon>
        <taxon>Tribonematales</taxon>
        <taxon>Tribonemataceae</taxon>
        <taxon>Tribonema</taxon>
    </lineage>
</organism>
<dbReference type="AlphaFoldDB" id="A0A835Z958"/>
<dbReference type="PROSITE" id="PS50237">
    <property type="entry name" value="HECT"/>
    <property type="match status" value="1"/>
</dbReference>
<reference evidence="7" key="1">
    <citation type="submission" date="2021-02" db="EMBL/GenBank/DDBJ databases">
        <title>First Annotated Genome of the Yellow-green Alga Tribonema minus.</title>
        <authorList>
            <person name="Mahan K.M."/>
        </authorList>
    </citation>
    <scope>NUCLEOTIDE SEQUENCE</scope>
    <source>
        <strain evidence="7">UTEX B ZZ1240</strain>
    </source>
</reference>
<dbReference type="SMART" id="SM00119">
    <property type="entry name" value="HECTc"/>
    <property type="match status" value="1"/>
</dbReference>
<dbReference type="PANTHER" id="PTHR45700:SF2">
    <property type="entry name" value="UBIQUITIN-PROTEIN LIGASE E3C"/>
    <property type="match status" value="1"/>
</dbReference>
<accession>A0A835Z958</accession>
<name>A0A835Z958_9STRA</name>
<evidence type="ECO:0000313" key="8">
    <source>
        <dbReference type="Proteomes" id="UP000664859"/>
    </source>
</evidence>
<dbReference type="PANTHER" id="PTHR45700">
    <property type="entry name" value="UBIQUITIN-PROTEIN LIGASE E3C"/>
    <property type="match status" value="1"/>
</dbReference>
<dbReference type="GO" id="GO:0000209">
    <property type="term" value="P:protein polyubiquitination"/>
    <property type="evidence" value="ECO:0007669"/>
    <property type="project" value="InterPro"/>
</dbReference>
<dbReference type="SUPFAM" id="SSF56204">
    <property type="entry name" value="Hect, E3 ligase catalytic domain"/>
    <property type="match status" value="1"/>
</dbReference>
<gene>
    <name evidence="7" type="ORF">JKP88DRAFT_303267</name>
</gene>
<evidence type="ECO:0000256" key="4">
    <source>
        <dbReference type="ARBA" id="ARBA00022786"/>
    </source>
</evidence>
<comment type="catalytic activity">
    <reaction evidence="1">
        <text>S-ubiquitinyl-[E2 ubiquitin-conjugating enzyme]-L-cysteine + [acceptor protein]-L-lysine = [E2 ubiquitin-conjugating enzyme]-L-cysteine + N(6)-ubiquitinyl-[acceptor protein]-L-lysine.</text>
        <dbReference type="EC" id="2.3.2.26"/>
    </reaction>
</comment>
<dbReference type="EMBL" id="JAFCMP010000060">
    <property type="protein sequence ID" value="KAG5188896.1"/>
    <property type="molecule type" value="Genomic_DNA"/>
</dbReference>
<dbReference type="InterPro" id="IPR035983">
    <property type="entry name" value="Hect_E3_ubiquitin_ligase"/>
</dbReference>
<feature type="active site" description="Glycyl thioester intermediate" evidence="5">
    <location>
        <position position="398"/>
    </location>
</feature>
<evidence type="ECO:0000313" key="7">
    <source>
        <dbReference type="EMBL" id="KAG5188896.1"/>
    </source>
</evidence>
<sequence>MQYQSSRALSQVRAQTPRAQALLAAMPWALPLAERVRAFAALAAAVRARHQPENTPGITIRVRRGRALEDGLAAMDRLRGQMRKRLQVVYTSALGHQESGIDLGGLFKDFWVDLSAAAFDPARGLFRQTRAGLLYPNPASGALHADHLRLFEFLGAVLGKFLGAVLGKALLEGITVQPQFATFFLGFMRGGYDFLNLFHDLAGLDEELYRNLIFLKKYDGDGVETLCLSFTVTDEAFGAAREVELVPGGAQRAVTSRNRLEYVNRVAKHHLVDNVRSQSEAFVRGLRSVIPAAWLQMFSEPELQVLISGSGRAMDVDDLRRHAQYGGGFVGGGADATARRFWRVVAAMSAAERAALLRFVTGCARPPPLGFEALQPPFTIHRVPIRDDGERLPSASTCFNVLKLPTYSSDKAMREKLLVSIFSGAGFELS</sequence>